<feature type="domain" description="FecR N-terminal" evidence="2">
    <location>
        <begin position="14"/>
        <end position="54"/>
    </location>
</feature>
<feature type="domain" description="FecR protein" evidence="1">
    <location>
        <begin position="111"/>
        <end position="199"/>
    </location>
</feature>
<dbReference type="EMBL" id="JSYZ01000007">
    <property type="protein sequence ID" value="KPA91361.1"/>
    <property type="molecule type" value="Genomic_DNA"/>
</dbReference>
<dbReference type="InterPro" id="IPR032623">
    <property type="entry name" value="FecR_N"/>
</dbReference>
<protein>
    <submittedName>
        <fullName evidence="3">FecR family protein</fullName>
    </submittedName>
</protein>
<sequence>MYSNATPEARAVARAAGQWLALMESGAANEDDRRKLQHWRESSSAHESAWQKAQLLRQRFSGLPTALAMATLDRPDPGRRAVLKRALGVAALVPAAWLIGRQLPLEVWRADLQTSTGERKRIPLADGSTLQLNTASAVNVDMKARRLTLVRGEMALKVPGGDALTIQAPYGRIVVSRSEVCVRLNAEDCRVSVVSGSVQLQPLQGPALSLGEGREISLRASGAGAVGAFDGQLPGWRDGVLMAQNQPLGDFLRELGRYRSGLLRWEPALETLRLTGSFRLDNTDRILELLTASLPVDVHMRTRYWVTLVPRKKVAEKNIA</sequence>
<dbReference type="Gene3D" id="2.60.120.1440">
    <property type="match status" value="1"/>
</dbReference>
<dbReference type="GO" id="GO:0016989">
    <property type="term" value="F:sigma factor antagonist activity"/>
    <property type="evidence" value="ECO:0007669"/>
    <property type="project" value="TreeGrafter"/>
</dbReference>
<comment type="caution">
    <text evidence="3">The sequence shown here is derived from an EMBL/GenBank/DDBJ whole genome shotgun (WGS) entry which is preliminary data.</text>
</comment>
<evidence type="ECO:0000313" key="3">
    <source>
        <dbReference type="EMBL" id="KPA91361.1"/>
    </source>
</evidence>
<dbReference type="RefSeq" id="WP_054062687.1">
    <property type="nucleotide sequence ID" value="NZ_JSYZ01000007.1"/>
</dbReference>
<dbReference type="PANTHER" id="PTHR30273">
    <property type="entry name" value="PERIPLASMIC SIGNAL SENSOR AND SIGMA FACTOR ACTIVATOR FECR-RELATED"/>
    <property type="match status" value="1"/>
</dbReference>
<gene>
    <name evidence="3" type="ORF">PF66_02244</name>
</gene>
<dbReference type="InterPro" id="IPR006860">
    <property type="entry name" value="FecR"/>
</dbReference>
<dbReference type="InterPro" id="IPR012373">
    <property type="entry name" value="Ferrdict_sens_TM"/>
</dbReference>
<organism evidence="3 4">
    <name type="scientific">Pseudomonas asplenii</name>
    <dbReference type="NCBI Taxonomy" id="53407"/>
    <lineage>
        <taxon>Bacteria</taxon>
        <taxon>Pseudomonadati</taxon>
        <taxon>Pseudomonadota</taxon>
        <taxon>Gammaproteobacteria</taxon>
        <taxon>Pseudomonadales</taxon>
        <taxon>Pseudomonadaceae</taxon>
        <taxon>Pseudomonas</taxon>
    </lineage>
</organism>
<keyword evidence="4" id="KW-1185">Reference proteome</keyword>
<evidence type="ECO:0000259" key="2">
    <source>
        <dbReference type="Pfam" id="PF16220"/>
    </source>
</evidence>
<proteinExistence type="predicted"/>
<evidence type="ECO:0000313" key="4">
    <source>
        <dbReference type="Proteomes" id="UP000037931"/>
    </source>
</evidence>
<dbReference type="PIRSF" id="PIRSF018266">
    <property type="entry name" value="FecR"/>
    <property type="match status" value="1"/>
</dbReference>
<accession>A0A0M9GHG8</accession>
<dbReference type="STRING" id="50340.PF66_02244"/>
<name>A0A0M9GHG8_9PSED</name>
<dbReference type="Pfam" id="PF04773">
    <property type="entry name" value="FecR"/>
    <property type="match status" value="1"/>
</dbReference>
<evidence type="ECO:0000259" key="1">
    <source>
        <dbReference type="Pfam" id="PF04773"/>
    </source>
</evidence>
<dbReference type="Pfam" id="PF16220">
    <property type="entry name" value="DUF4880"/>
    <property type="match status" value="1"/>
</dbReference>
<reference evidence="3 4" key="1">
    <citation type="journal article" date="2015" name="PLoS ONE">
        <title>Rice-Infecting Pseudomonas Genomes Are Highly Accessorized and Harbor Multiple Putative Virulence Mechanisms to Cause Sheath Brown Rot.</title>
        <authorList>
            <person name="Quibod I.L."/>
            <person name="Grande G."/>
            <person name="Oreiro E.G."/>
            <person name="Borja F.N."/>
            <person name="Dossa G.S."/>
            <person name="Mauleon R."/>
            <person name="Cruz C.V."/>
            <person name="Oliva R."/>
        </authorList>
    </citation>
    <scope>NUCLEOTIDE SEQUENCE [LARGE SCALE GENOMIC DNA]</scope>
    <source>
        <strain evidence="3 4">IRRI 6609</strain>
    </source>
</reference>
<dbReference type="Proteomes" id="UP000037931">
    <property type="component" value="Unassembled WGS sequence"/>
</dbReference>
<dbReference type="OrthoDB" id="1099576at2"/>
<dbReference type="AlphaFoldDB" id="A0A0M9GHG8"/>
<dbReference type="PANTHER" id="PTHR30273:SF2">
    <property type="entry name" value="PROTEIN FECR"/>
    <property type="match status" value="1"/>
</dbReference>
<dbReference type="PATRIC" id="fig|50340.43.peg.5614"/>